<sequence length="171" mass="19797">MKIVDENTVVEVGQYYLVKCAIMSNGKREYFLPVIGEIHNDKQFGFPHKHIHIDGRFCGETEKREIIIDAEGKTNQICTFPESRSEFTVKGFVNRKRKCKRLTTGIKPPRRSRFYDSPFYKWVESMKGKSCRGKKCPHLGTKMFEEDGILVCPLHNLISDENHDIIVGVKM</sequence>
<comment type="caution">
    <text evidence="1">The sequence shown here is derived from an EMBL/GenBank/DDBJ whole genome shotgun (WGS) entry which is preliminary data.</text>
</comment>
<keyword evidence="2" id="KW-1185">Reference proteome</keyword>
<organism evidence="1 2">
    <name type="scientific">Chryseobacterium arthrosphaerae</name>
    <dbReference type="NCBI Taxonomy" id="651561"/>
    <lineage>
        <taxon>Bacteria</taxon>
        <taxon>Pseudomonadati</taxon>
        <taxon>Bacteroidota</taxon>
        <taxon>Flavobacteriia</taxon>
        <taxon>Flavobacteriales</taxon>
        <taxon>Weeksellaceae</taxon>
        <taxon>Chryseobacterium group</taxon>
        <taxon>Chryseobacterium</taxon>
    </lineage>
</organism>
<accession>A0ABU7R337</accession>
<gene>
    <name evidence="1" type="ORF">V2E39_17225</name>
</gene>
<evidence type="ECO:0008006" key="3">
    <source>
        <dbReference type="Google" id="ProtNLM"/>
    </source>
</evidence>
<reference evidence="1 2" key="1">
    <citation type="submission" date="2024-01" db="EMBL/GenBank/DDBJ databases">
        <title>Whole genome of Chryseobacterium arthrosphaerae NNCa 2741.</title>
        <authorList>
            <person name="Boriskina E.V."/>
            <person name="Gordinskaya N.A."/>
            <person name="Kropotov V.S."/>
            <person name="Alekseeva A.E."/>
            <person name="Makhova M.A."/>
            <person name="Kryazhev D.V."/>
            <person name="Shkurkina I.S."/>
        </authorList>
    </citation>
    <scope>NUCLEOTIDE SEQUENCE [LARGE SCALE GENOMIC DNA]</scope>
    <source>
        <strain evidence="1 2">NNCa 2741</strain>
    </source>
</reference>
<protein>
    <recommendedName>
        <fullName evidence="3">Rieske domain-containing protein</fullName>
    </recommendedName>
</protein>
<evidence type="ECO:0000313" key="1">
    <source>
        <dbReference type="EMBL" id="MEE6129146.1"/>
    </source>
</evidence>
<evidence type="ECO:0000313" key="2">
    <source>
        <dbReference type="Proteomes" id="UP001350005"/>
    </source>
</evidence>
<proteinExistence type="predicted"/>
<dbReference type="RefSeq" id="WP_330937454.1">
    <property type="nucleotide sequence ID" value="NZ_JAZGJU010000040.1"/>
</dbReference>
<dbReference type="EMBL" id="JAZGJU010000040">
    <property type="protein sequence ID" value="MEE6129146.1"/>
    <property type="molecule type" value="Genomic_DNA"/>
</dbReference>
<dbReference type="Proteomes" id="UP001350005">
    <property type="component" value="Unassembled WGS sequence"/>
</dbReference>
<name>A0ABU7R337_9FLAO</name>